<dbReference type="PROSITE" id="PS51704">
    <property type="entry name" value="GP_PDE"/>
    <property type="match status" value="1"/>
</dbReference>
<dbReference type="PANTHER" id="PTHR46211">
    <property type="entry name" value="GLYCEROPHOSPHORYL DIESTER PHOSPHODIESTERASE"/>
    <property type="match status" value="1"/>
</dbReference>
<evidence type="ECO:0000313" key="3">
    <source>
        <dbReference type="Proteomes" id="UP000327148"/>
    </source>
</evidence>
<dbReference type="RefSeq" id="WP_070430988.1">
    <property type="nucleotide sequence ID" value="NZ_VYWO01000001.1"/>
</dbReference>
<dbReference type="STRING" id="119206.AWM72_00640"/>
<dbReference type="Gene3D" id="3.20.20.190">
    <property type="entry name" value="Phosphatidylinositol (PI) phosphodiesterase"/>
    <property type="match status" value="1"/>
</dbReference>
<reference evidence="2 3" key="1">
    <citation type="submission" date="2019-09" db="EMBL/GenBank/DDBJ databases">
        <title>Draft genome sequence assemblies of isolates from the urinary tract.</title>
        <authorList>
            <person name="Mores C.R."/>
            <person name="Putonti C."/>
            <person name="Wolfe A.J."/>
        </authorList>
    </citation>
    <scope>NUCLEOTIDE SEQUENCE [LARGE SCALE GENOMIC DNA]</scope>
    <source>
        <strain evidence="2 3">UMB623</strain>
    </source>
</reference>
<sequence>MQILAHRGYSSKYPENTMLAFREAYAAGADGLELDVQLSRDGQVVVCHDERIDRTSNASGRIMDYSLAELKSFDFSNGFASIGPSEDLQIPTLEEVLQWLQGNHMVLNIELKTNQYAYPGLAEKVVDLVQQYKCAPRVLISSFNHYSIQEVKALAPDLACAFLEVNSLISPGLYCQAHGVDYYHPHFFAINDTMLENLHDKGIKVNVWTVDGLNLASDLMDKGINGLITNDPASLRALLNSRKIELAI</sequence>
<dbReference type="AlphaFoldDB" id="A0A5N1GLP7"/>
<dbReference type="Pfam" id="PF03009">
    <property type="entry name" value="GDPD"/>
    <property type="match status" value="1"/>
</dbReference>
<dbReference type="Proteomes" id="UP000327148">
    <property type="component" value="Unassembled WGS sequence"/>
</dbReference>
<evidence type="ECO:0000259" key="1">
    <source>
        <dbReference type="PROSITE" id="PS51704"/>
    </source>
</evidence>
<dbReference type="OrthoDB" id="384721at2"/>
<gene>
    <name evidence="2" type="ORF">F6I03_00390</name>
</gene>
<comment type="caution">
    <text evidence="2">The sequence shown here is derived from an EMBL/GenBank/DDBJ whole genome shotgun (WGS) entry which is preliminary data.</text>
</comment>
<protein>
    <submittedName>
        <fullName evidence="2">Glycerophosphodiester phosphodiesterase</fullName>
    </submittedName>
</protein>
<name>A0A5N1GLP7_9LACT</name>
<evidence type="ECO:0000313" key="2">
    <source>
        <dbReference type="EMBL" id="KAA9301702.1"/>
    </source>
</evidence>
<accession>A0A5N1GLP7</accession>
<feature type="domain" description="GP-PDE" evidence="1">
    <location>
        <begin position="1"/>
        <end position="239"/>
    </location>
</feature>
<dbReference type="CDD" id="cd08563">
    <property type="entry name" value="GDPD_TtGDE_like"/>
    <property type="match status" value="1"/>
</dbReference>
<dbReference type="PANTHER" id="PTHR46211:SF1">
    <property type="entry name" value="GLYCEROPHOSPHODIESTER PHOSPHODIESTERASE, CYTOPLASMIC"/>
    <property type="match status" value="1"/>
</dbReference>
<dbReference type="EMBL" id="VYWO01000001">
    <property type="protein sequence ID" value="KAA9301702.1"/>
    <property type="molecule type" value="Genomic_DNA"/>
</dbReference>
<dbReference type="GO" id="GO:0008081">
    <property type="term" value="F:phosphoric diester hydrolase activity"/>
    <property type="evidence" value="ECO:0007669"/>
    <property type="project" value="InterPro"/>
</dbReference>
<dbReference type="InterPro" id="IPR030395">
    <property type="entry name" value="GP_PDE_dom"/>
</dbReference>
<dbReference type="InterPro" id="IPR017946">
    <property type="entry name" value="PLC-like_Pdiesterase_TIM-brl"/>
</dbReference>
<organism evidence="2 3">
    <name type="scientific">Aerococcus sanguinicola</name>
    <dbReference type="NCBI Taxonomy" id="119206"/>
    <lineage>
        <taxon>Bacteria</taxon>
        <taxon>Bacillati</taxon>
        <taxon>Bacillota</taxon>
        <taxon>Bacilli</taxon>
        <taxon>Lactobacillales</taxon>
        <taxon>Aerococcaceae</taxon>
        <taxon>Aerococcus</taxon>
    </lineage>
</organism>
<proteinExistence type="predicted"/>
<dbReference type="SUPFAM" id="SSF51695">
    <property type="entry name" value="PLC-like phosphodiesterases"/>
    <property type="match status" value="1"/>
</dbReference>
<dbReference type="GO" id="GO:0006629">
    <property type="term" value="P:lipid metabolic process"/>
    <property type="evidence" value="ECO:0007669"/>
    <property type="project" value="InterPro"/>
</dbReference>